<dbReference type="EMBL" id="LR797268">
    <property type="protein sequence ID" value="CAB4198142.1"/>
    <property type="molecule type" value="Genomic_DNA"/>
</dbReference>
<reference evidence="1" key="1">
    <citation type="submission" date="2020-05" db="EMBL/GenBank/DDBJ databases">
        <authorList>
            <person name="Chiriac C."/>
            <person name="Salcher M."/>
            <person name="Ghai R."/>
            <person name="Kavagutti S V."/>
        </authorList>
    </citation>
    <scope>NUCLEOTIDE SEQUENCE</scope>
</reference>
<dbReference type="EMBL" id="LR797374">
    <property type="protein sequence ID" value="CAB4211330.1"/>
    <property type="molecule type" value="Genomic_DNA"/>
</dbReference>
<sequence length="129" mass="14570">MFTTPLDLRANTAPNEWVLLRSLVWHGDRRIEVPAGFITDLASIPRVFRNVLNVNGASRRAAVLHDWLYCSQPFTRREADRMLKAALLAEGEHPIVAQVYYLGVRIGGSRPWNNRFGQGLKPEDMIDGA</sequence>
<dbReference type="EMBL" id="LR797030">
    <property type="protein sequence ID" value="CAB4182517.1"/>
    <property type="molecule type" value="Genomic_DNA"/>
</dbReference>
<name>A0A6J5QJA0_9CAUD</name>
<dbReference type="InterPro" id="IPR010767">
    <property type="entry name" value="Phage_CGC-2007_Cje0229"/>
</dbReference>
<gene>
    <name evidence="1" type="ORF">UFOVP1077_9</name>
    <name evidence="2" type="ORF">UFOVP1316_52</name>
    <name evidence="3" type="ORF">UFOVP1428_6</name>
    <name evidence="4" type="ORF">UFOVP1526_38</name>
</gene>
<protein>
    <submittedName>
        <fullName evidence="1">Campylobacter phage CGC-2007, Cje0229</fullName>
    </submittedName>
</protein>
<accession>A0A6J5QJA0</accession>
<organism evidence="1">
    <name type="scientific">uncultured Caudovirales phage</name>
    <dbReference type="NCBI Taxonomy" id="2100421"/>
    <lineage>
        <taxon>Viruses</taxon>
        <taxon>Duplodnaviria</taxon>
        <taxon>Heunggongvirae</taxon>
        <taxon>Uroviricota</taxon>
        <taxon>Caudoviricetes</taxon>
        <taxon>Peduoviridae</taxon>
        <taxon>Maltschvirus</taxon>
        <taxon>Maltschvirus maltsch</taxon>
    </lineage>
</organism>
<dbReference type="Pfam" id="PF07087">
    <property type="entry name" value="DUF1353"/>
    <property type="match status" value="1"/>
</dbReference>
<evidence type="ECO:0000313" key="3">
    <source>
        <dbReference type="EMBL" id="CAB4211330.1"/>
    </source>
</evidence>
<evidence type="ECO:0000313" key="4">
    <source>
        <dbReference type="EMBL" id="CAB5227395.1"/>
    </source>
</evidence>
<dbReference type="EMBL" id="LR798376">
    <property type="protein sequence ID" value="CAB5227395.1"/>
    <property type="molecule type" value="Genomic_DNA"/>
</dbReference>
<proteinExistence type="predicted"/>
<evidence type="ECO:0000313" key="2">
    <source>
        <dbReference type="EMBL" id="CAB4198142.1"/>
    </source>
</evidence>
<evidence type="ECO:0000313" key="1">
    <source>
        <dbReference type="EMBL" id="CAB4182517.1"/>
    </source>
</evidence>